<accession>A0AAD7VJS1</accession>
<proteinExistence type="inferred from homology"/>
<evidence type="ECO:0000259" key="10">
    <source>
        <dbReference type="PROSITE" id="PS51473"/>
    </source>
</evidence>
<dbReference type="CDD" id="cd23509">
    <property type="entry name" value="Gnk2-like"/>
    <property type="match status" value="1"/>
</dbReference>
<evidence type="ECO:0000256" key="7">
    <source>
        <dbReference type="ARBA" id="ARBA00024184"/>
    </source>
</evidence>
<dbReference type="InterPro" id="IPR038408">
    <property type="entry name" value="GNK2_sf"/>
</dbReference>
<evidence type="ECO:0000256" key="9">
    <source>
        <dbReference type="SAM" id="Phobius"/>
    </source>
</evidence>
<dbReference type="GO" id="GO:0009506">
    <property type="term" value="C:plasmodesma"/>
    <property type="evidence" value="ECO:0007669"/>
    <property type="project" value="UniProtKB-SubCell"/>
</dbReference>
<protein>
    <submittedName>
        <fullName evidence="11">Cysteine-rich repeat secretory protein 3</fullName>
    </submittedName>
</protein>
<dbReference type="AlphaFoldDB" id="A0AAD7VJS1"/>
<organism evidence="11 12">
    <name type="scientific">Quillaja saponaria</name>
    <name type="common">Soap bark tree</name>
    <dbReference type="NCBI Taxonomy" id="32244"/>
    <lineage>
        <taxon>Eukaryota</taxon>
        <taxon>Viridiplantae</taxon>
        <taxon>Streptophyta</taxon>
        <taxon>Embryophyta</taxon>
        <taxon>Tracheophyta</taxon>
        <taxon>Spermatophyta</taxon>
        <taxon>Magnoliopsida</taxon>
        <taxon>eudicotyledons</taxon>
        <taxon>Gunneridae</taxon>
        <taxon>Pentapetalae</taxon>
        <taxon>rosids</taxon>
        <taxon>fabids</taxon>
        <taxon>Fabales</taxon>
        <taxon>Quillajaceae</taxon>
        <taxon>Quillaja</taxon>
    </lineage>
</organism>
<evidence type="ECO:0000256" key="4">
    <source>
        <dbReference type="ARBA" id="ARBA00022737"/>
    </source>
</evidence>
<dbReference type="GO" id="GO:0010497">
    <property type="term" value="P:plasmodesmata-mediated intercellular transport"/>
    <property type="evidence" value="ECO:0007669"/>
    <property type="project" value="TreeGrafter"/>
</dbReference>
<evidence type="ECO:0000313" key="12">
    <source>
        <dbReference type="Proteomes" id="UP001163823"/>
    </source>
</evidence>
<dbReference type="PANTHER" id="PTHR32080">
    <property type="entry name" value="ANTIFUNGAL PROTEIN GINKBILOBIN-2-LIKE"/>
    <property type="match status" value="1"/>
</dbReference>
<dbReference type="InterPro" id="IPR051378">
    <property type="entry name" value="Cell2Cell_Antifungal"/>
</dbReference>
<dbReference type="Pfam" id="PF01657">
    <property type="entry name" value="Stress-antifung"/>
    <property type="match status" value="2"/>
</dbReference>
<dbReference type="InterPro" id="IPR002902">
    <property type="entry name" value="GNK2"/>
</dbReference>
<dbReference type="GO" id="GO:0046739">
    <property type="term" value="P:transport of virus in multicellular host"/>
    <property type="evidence" value="ECO:0007669"/>
    <property type="project" value="TreeGrafter"/>
</dbReference>
<dbReference type="PROSITE" id="PS51473">
    <property type="entry name" value="GNK2"/>
    <property type="match status" value="1"/>
</dbReference>
<keyword evidence="9" id="KW-0812">Transmembrane</keyword>
<gene>
    <name evidence="11" type="ORF">O6P43_007668</name>
</gene>
<comment type="subcellular location">
    <subcellularLocation>
        <location evidence="7">Cell junction</location>
        <location evidence="7">Plasmodesma</location>
    </subcellularLocation>
    <subcellularLocation>
        <location evidence="1">Cell membrane</location>
        <topology evidence="1">Single-pass type I membrane protein</topology>
    </subcellularLocation>
</comment>
<evidence type="ECO:0000256" key="3">
    <source>
        <dbReference type="ARBA" id="ARBA00022729"/>
    </source>
</evidence>
<dbReference type="PANTHER" id="PTHR32080:SF6">
    <property type="entry name" value="PLASMODESMATA-LOCATED PROTEIN 4"/>
    <property type="match status" value="1"/>
</dbReference>
<evidence type="ECO:0000313" key="11">
    <source>
        <dbReference type="EMBL" id="KAJ7978160.1"/>
    </source>
</evidence>
<keyword evidence="9" id="KW-1133">Transmembrane helix</keyword>
<keyword evidence="2" id="KW-0945">Host-virus interaction</keyword>
<feature type="domain" description="Gnk2-homologous" evidence="10">
    <location>
        <begin position="8"/>
        <end position="115"/>
    </location>
</feature>
<name>A0AAD7VJS1_QUISA</name>
<keyword evidence="12" id="KW-1185">Reference proteome</keyword>
<evidence type="ECO:0000256" key="8">
    <source>
        <dbReference type="ARBA" id="ARBA00038393"/>
    </source>
</evidence>
<comment type="caution">
    <text evidence="11">The sequence shown here is derived from an EMBL/GenBank/DDBJ whole genome shotgun (WGS) entry which is preliminary data.</text>
</comment>
<evidence type="ECO:0000256" key="1">
    <source>
        <dbReference type="ARBA" id="ARBA00004251"/>
    </source>
</evidence>
<dbReference type="Gene3D" id="3.30.430.20">
    <property type="entry name" value="Gnk2 domain, C-X8-C-X2-C motif"/>
    <property type="match status" value="2"/>
</dbReference>
<dbReference type="EMBL" id="JARAOO010000003">
    <property type="protein sequence ID" value="KAJ7978160.1"/>
    <property type="molecule type" value="Genomic_DNA"/>
</dbReference>
<dbReference type="KEGG" id="qsa:O6P43_007668"/>
<reference evidence="11" key="1">
    <citation type="journal article" date="2023" name="Science">
        <title>Elucidation of the pathway for biosynthesis of saponin adjuvants from the soapbark tree.</title>
        <authorList>
            <person name="Reed J."/>
            <person name="Orme A."/>
            <person name="El-Demerdash A."/>
            <person name="Owen C."/>
            <person name="Martin L.B.B."/>
            <person name="Misra R.C."/>
            <person name="Kikuchi S."/>
            <person name="Rejzek M."/>
            <person name="Martin A.C."/>
            <person name="Harkess A."/>
            <person name="Leebens-Mack J."/>
            <person name="Louveau T."/>
            <person name="Stephenson M.J."/>
            <person name="Osbourn A."/>
        </authorList>
    </citation>
    <scope>NUCLEOTIDE SEQUENCE</scope>
    <source>
        <strain evidence="11">S10</strain>
    </source>
</reference>
<dbReference type="Proteomes" id="UP001163823">
    <property type="component" value="Chromosome 3"/>
</dbReference>
<keyword evidence="5" id="KW-0965">Cell junction</keyword>
<evidence type="ECO:0000256" key="5">
    <source>
        <dbReference type="ARBA" id="ARBA00022949"/>
    </source>
</evidence>
<keyword evidence="4" id="KW-0677">Repeat</keyword>
<sequence>MPISDYTTLVYKNCTASQTIFINPSPKAPFPQTLSALFQQLVEQSSQTKFFKTIESGSDETVISGLFQCRGDISNEDCYNCVNKLPEISNTLCSHAISARVQLHGCYTHYYKTDGFTEIDPYVSDQGKLLLHKTCGELNPVAADQLKECEGDLEACDCGECVSDAVQVAQEDCGSSVSGQIYMDKCFISYVYNPDGKPRASYPGIEGRKDDRKLAAIIVGGAAAVCFGLIFILFIKSRCKKDDE</sequence>
<evidence type="ECO:0000256" key="6">
    <source>
        <dbReference type="ARBA" id="ARBA00023157"/>
    </source>
</evidence>
<comment type="similarity">
    <text evidence="8">Belongs to the cysteine-rich repeat secretory protein family. Plasmodesmata-located proteins (PDLD) subfamily.</text>
</comment>
<keyword evidence="3" id="KW-0732">Signal</keyword>
<dbReference type="GO" id="GO:0005886">
    <property type="term" value="C:plasma membrane"/>
    <property type="evidence" value="ECO:0007669"/>
    <property type="project" value="UniProtKB-SubCell"/>
</dbReference>
<feature type="transmembrane region" description="Helical" evidence="9">
    <location>
        <begin position="214"/>
        <end position="235"/>
    </location>
</feature>
<keyword evidence="6" id="KW-1015">Disulfide bond</keyword>
<evidence type="ECO:0000256" key="2">
    <source>
        <dbReference type="ARBA" id="ARBA00022581"/>
    </source>
</evidence>
<keyword evidence="9" id="KW-0472">Membrane</keyword>